<evidence type="ECO:0000313" key="2">
    <source>
        <dbReference type="EMBL" id="OAD60285.1"/>
    </source>
</evidence>
<feature type="compositionally biased region" description="Basic and acidic residues" evidence="1">
    <location>
        <begin position="46"/>
        <end position="57"/>
    </location>
</feature>
<feature type="region of interest" description="Disordered" evidence="1">
    <location>
        <begin position="1"/>
        <end position="25"/>
    </location>
</feature>
<organism evidence="2 3">
    <name type="scientific">Eufriesea mexicana</name>
    <dbReference type="NCBI Taxonomy" id="516756"/>
    <lineage>
        <taxon>Eukaryota</taxon>
        <taxon>Metazoa</taxon>
        <taxon>Ecdysozoa</taxon>
        <taxon>Arthropoda</taxon>
        <taxon>Hexapoda</taxon>
        <taxon>Insecta</taxon>
        <taxon>Pterygota</taxon>
        <taxon>Neoptera</taxon>
        <taxon>Endopterygota</taxon>
        <taxon>Hymenoptera</taxon>
        <taxon>Apocrita</taxon>
        <taxon>Aculeata</taxon>
        <taxon>Apoidea</taxon>
        <taxon>Anthophila</taxon>
        <taxon>Apidae</taxon>
        <taxon>Eufriesea</taxon>
    </lineage>
</organism>
<name>A0A310STV5_9HYME</name>
<dbReference type="EMBL" id="KQ760444">
    <property type="protein sequence ID" value="OAD60285.1"/>
    <property type="molecule type" value="Genomic_DNA"/>
</dbReference>
<dbReference type="Proteomes" id="UP000250275">
    <property type="component" value="Unassembled WGS sequence"/>
</dbReference>
<sequence>MFGKVPPSNTPGPPASDGSSAKSCVRPAGTACLPCFSVDETPAILTEDKSKPWRPKDNCAPVVSEAPSTGIEDKQKLWRSKENCNSSVIFEPPCSTEDKCKPKRAKDGSCPLNEYSIITEEKSKSWRLKENCHVPSRTESTGCSVAKNCCSKYSAKESSSHGRNHTGLLAKTTSVASSLPAHKCASNSNSASFAKSSSCATASATKSQRVLCSTSLSSLNADSGPRESIKLAKKHVGLNHEYLAGKEQQQHLPGGKSVCRETQRNVAQAGPFAASKSSTSKSRPLSEFSDDLVDSSMDYTTISVIQPTDESCQKSSTKYAVDSDVVDMVVSATSSSSSCEQRNCRGDFATSTPSKDWMKSTGDALQQSCISCLPQDLPTELQLSSPRSYREREKCRDPWRPTEMESNICNLNVCPGDTYQDTGTKRRTGASCQALRHAVASLNRLDDFYMEKIGAGFFSEVFKVSALDSTGYHRIDETCRVVAVSSVAWRGREIGQAFKFTCPKLSKRIDGNPALTLFNLAPGYAVENTAASNLASLCRFTTSGVAILSLPI</sequence>
<keyword evidence="3" id="KW-1185">Reference proteome</keyword>
<reference evidence="2 3" key="1">
    <citation type="submission" date="2015-07" db="EMBL/GenBank/DDBJ databases">
        <title>The genome of Eufriesea mexicana.</title>
        <authorList>
            <person name="Pan H."/>
            <person name="Kapheim K."/>
        </authorList>
    </citation>
    <scope>NUCLEOTIDE SEQUENCE [LARGE SCALE GENOMIC DNA]</scope>
    <source>
        <strain evidence="2">0111107269</strain>
        <tissue evidence="2">Whole body</tissue>
    </source>
</reference>
<accession>A0A310STV5</accession>
<protein>
    <submittedName>
        <fullName evidence="2">Uncharacterized protein</fullName>
    </submittedName>
</protein>
<feature type="compositionally biased region" description="Low complexity" evidence="1">
    <location>
        <begin position="273"/>
        <end position="282"/>
    </location>
</feature>
<proteinExistence type="predicted"/>
<gene>
    <name evidence="2" type="ORF">WN48_05892</name>
</gene>
<feature type="region of interest" description="Disordered" evidence="1">
    <location>
        <begin position="46"/>
        <end position="74"/>
    </location>
</feature>
<evidence type="ECO:0000256" key="1">
    <source>
        <dbReference type="SAM" id="MobiDB-lite"/>
    </source>
</evidence>
<dbReference type="OrthoDB" id="20134at2759"/>
<feature type="region of interest" description="Disordered" evidence="1">
    <location>
        <begin position="269"/>
        <end position="288"/>
    </location>
</feature>
<evidence type="ECO:0000313" key="3">
    <source>
        <dbReference type="Proteomes" id="UP000250275"/>
    </source>
</evidence>
<dbReference type="AlphaFoldDB" id="A0A310STV5"/>